<dbReference type="Proteomes" id="UP000663879">
    <property type="component" value="Unassembled WGS sequence"/>
</dbReference>
<keyword evidence="1" id="KW-0812">Transmembrane</keyword>
<keyword evidence="1" id="KW-0472">Membrane</keyword>
<feature type="transmembrane region" description="Helical" evidence="1">
    <location>
        <begin position="6"/>
        <end position="26"/>
    </location>
</feature>
<name>A0A814K3X4_9BILA</name>
<accession>A0A814K3X4</accession>
<keyword evidence="1" id="KW-1133">Transmembrane helix</keyword>
<reference evidence="2" key="1">
    <citation type="submission" date="2021-02" db="EMBL/GenBank/DDBJ databases">
        <authorList>
            <person name="Nowell W R."/>
        </authorList>
    </citation>
    <scope>NUCLEOTIDE SEQUENCE</scope>
    <source>
        <strain evidence="2">Ploen Becks lab</strain>
    </source>
</reference>
<dbReference type="OrthoDB" id="10064127at2759"/>
<proteinExistence type="predicted"/>
<feature type="non-terminal residue" evidence="2">
    <location>
        <position position="1"/>
    </location>
</feature>
<sequence length="219" mass="25771">MFNELVLFLFQACAIIFAISLTTIVFKVTVDLFNWQCGYGTHDKPDSVSNLKSPVASNVKWTQETPERLFAEQNDIKTNDLRNCLASFMDDECLKRFEFRVSKGPTNLFELEKHMVKLFGWQPEFPTDAVAEFINRRQLPDEDYRDFYTNHWHLAKFAFSFRSEFDQISYDFLVREKFGSGLNEPFVFWQVDLANPQTCAEAFDLVEQCYARLDLFKRN</sequence>
<dbReference type="AlphaFoldDB" id="A0A814K3X4"/>
<evidence type="ECO:0000313" key="2">
    <source>
        <dbReference type="EMBL" id="CAF1044187.1"/>
    </source>
</evidence>
<protein>
    <submittedName>
        <fullName evidence="2">Uncharacterized protein</fullName>
    </submittedName>
</protein>
<keyword evidence="3" id="KW-1185">Reference proteome</keyword>
<evidence type="ECO:0000313" key="3">
    <source>
        <dbReference type="Proteomes" id="UP000663879"/>
    </source>
</evidence>
<evidence type="ECO:0000256" key="1">
    <source>
        <dbReference type="SAM" id="Phobius"/>
    </source>
</evidence>
<organism evidence="2 3">
    <name type="scientific">Brachionus calyciflorus</name>
    <dbReference type="NCBI Taxonomy" id="104777"/>
    <lineage>
        <taxon>Eukaryota</taxon>
        <taxon>Metazoa</taxon>
        <taxon>Spiralia</taxon>
        <taxon>Gnathifera</taxon>
        <taxon>Rotifera</taxon>
        <taxon>Eurotatoria</taxon>
        <taxon>Monogononta</taxon>
        <taxon>Pseudotrocha</taxon>
        <taxon>Ploima</taxon>
        <taxon>Brachionidae</taxon>
        <taxon>Brachionus</taxon>
    </lineage>
</organism>
<gene>
    <name evidence="2" type="ORF">OXX778_LOCUS18501</name>
</gene>
<comment type="caution">
    <text evidence="2">The sequence shown here is derived from an EMBL/GenBank/DDBJ whole genome shotgun (WGS) entry which is preliminary data.</text>
</comment>
<dbReference type="EMBL" id="CAJNOC010005161">
    <property type="protein sequence ID" value="CAF1044187.1"/>
    <property type="molecule type" value="Genomic_DNA"/>
</dbReference>